<dbReference type="PANTHER" id="PTHR30383">
    <property type="entry name" value="THIOESTERASE 1/PROTEASE 1/LYSOPHOSPHOLIPASE L1"/>
    <property type="match status" value="1"/>
</dbReference>
<feature type="domain" description="SGNH hydrolase-type esterase" evidence="1">
    <location>
        <begin position="34"/>
        <end position="192"/>
    </location>
</feature>
<dbReference type="PANTHER" id="PTHR30383:SF24">
    <property type="entry name" value="THIOESTERASE 1_PROTEASE 1_LYSOPHOSPHOLIPASE L1"/>
    <property type="match status" value="1"/>
</dbReference>
<accession>A0A562SLP7</accession>
<gene>
    <name evidence="2" type="ORF">JM93_03846</name>
</gene>
<dbReference type="RefSeq" id="WP_425280835.1">
    <property type="nucleotide sequence ID" value="NZ_SMLY01000072.1"/>
</dbReference>
<dbReference type="Pfam" id="PF13472">
    <property type="entry name" value="Lipase_GDSL_2"/>
    <property type="match status" value="1"/>
</dbReference>
<dbReference type="AlphaFoldDB" id="A0A562SLP7"/>
<dbReference type="PROSITE" id="PS01098">
    <property type="entry name" value="LIPASE_GDSL_SER"/>
    <property type="match status" value="1"/>
</dbReference>
<dbReference type="CDD" id="cd01822">
    <property type="entry name" value="Lysophospholipase_L1_like"/>
    <property type="match status" value="1"/>
</dbReference>
<comment type="caution">
    <text evidence="2">The sequence shown here is derived from an EMBL/GenBank/DDBJ whole genome shotgun (WGS) entry which is preliminary data.</text>
</comment>
<dbReference type="Gene3D" id="3.40.50.1110">
    <property type="entry name" value="SGNH hydrolase"/>
    <property type="match status" value="1"/>
</dbReference>
<dbReference type="InterPro" id="IPR008265">
    <property type="entry name" value="Lipase_GDSL_AS"/>
</dbReference>
<keyword evidence="3" id="KW-1185">Reference proteome</keyword>
<protein>
    <submittedName>
        <fullName evidence="2">Acyl-CoA thioesterase-1</fullName>
    </submittedName>
</protein>
<dbReference type="GO" id="GO:0006629">
    <property type="term" value="P:lipid metabolic process"/>
    <property type="evidence" value="ECO:0007669"/>
    <property type="project" value="InterPro"/>
</dbReference>
<dbReference type="GO" id="GO:0004622">
    <property type="term" value="F:phosphatidylcholine lysophospholipase activity"/>
    <property type="evidence" value="ECO:0007669"/>
    <property type="project" value="TreeGrafter"/>
</dbReference>
<evidence type="ECO:0000259" key="1">
    <source>
        <dbReference type="Pfam" id="PF13472"/>
    </source>
</evidence>
<evidence type="ECO:0000313" key="2">
    <source>
        <dbReference type="EMBL" id="TWI81884.1"/>
    </source>
</evidence>
<sequence length="214" mass="22750">MTFGKMYQAAIILAVLLGFSGLSIAQDDRLKIVVLGDSLSAGYQLPPDQAFPVQLQKALDDNGYNVEVVNAGVSGDTTSGGLSRLDWSVGPDVDAVILELGANDALRGISPVKTRENVDEMVRRLSERGVEVLVAGMLAPRNLGDDYAAEFDPIFKEVAEAHGALLYPFFLEGVAMVPELNLADGIHPTGEGVSVIVENVLPDVEELIARAQSS</sequence>
<dbReference type="EMBL" id="VLLF01000010">
    <property type="protein sequence ID" value="TWI81884.1"/>
    <property type="molecule type" value="Genomic_DNA"/>
</dbReference>
<evidence type="ECO:0000313" key="3">
    <source>
        <dbReference type="Proteomes" id="UP000320593"/>
    </source>
</evidence>
<dbReference type="InterPro" id="IPR036514">
    <property type="entry name" value="SGNH_hydro_sf"/>
</dbReference>
<dbReference type="InterPro" id="IPR051532">
    <property type="entry name" value="Ester_Hydrolysis_Enzymes"/>
</dbReference>
<dbReference type="SUPFAM" id="SSF52266">
    <property type="entry name" value="SGNH hydrolase"/>
    <property type="match status" value="1"/>
</dbReference>
<name>A0A562SLP7_9HYPH</name>
<proteinExistence type="predicted"/>
<dbReference type="InterPro" id="IPR013830">
    <property type="entry name" value="SGNH_hydro"/>
</dbReference>
<reference evidence="2 3" key="1">
    <citation type="submission" date="2019-07" db="EMBL/GenBank/DDBJ databases">
        <title>Genomic Encyclopedia of Archaeal and Bacterial Type Strains, Phase II (KMG-II): from individual species to whole genera.</title>
        <authorList>
            <person name="Goeker M."/>
        </authorList>
    </citation>
    <scope>NUCLEOTIDE SEQUENCE [LARGE SCALE GENOMIC DNA]</scope>
    <source>
        <strain evidence="2 3">ATCC BAA-252</strain>
    </source>
</reference>
<organism evidence="2 3">
    <name type="scientific">Roseibium hamelinense</name>
    <dbReference type="NCBI Taxonomy" id="150831"/>
    <lineage>
        <taxon>Bacteria</taxon>
        <taxon>Pseudomonadati</taxon>
        <taxon>Pseudomonadota</taxon>
        <taxon>Alphaproteobacteria</taxon>
        <taxon>Hyphomicrobiales</taxon>
        <taxon>Stappiaceae</taxon>
        <taxon>Roseibium</taxon>
    </lineage>
</organism>
<dbReference type="Proteomes" id="UP000320593">
    <property type="component" value="Unassembled WGS sequence"/>
</dbReference>